<comment type="caution">
    <text evidence="1">The sequence shown here is derived from an EMBL/GenBank/DDBJ whole genome shotgun (WGS) entry which is preliminary data.</text>
</comment>
<evidence type="ECO:0000313" key="2">
    <source>
        <dbReference type="Proteomes" id="UP000295188"/>
    </source>
</evidence>
<dbReference type="AlphaFoldDB" id="A0A4R3K9I1"/>
<protein>
    <submittedName>
        <fullName evidence="1">Uncharacterized protein</fullName>
    </submittedName>
</protein>
<organism evidence="1 2">
    <name type="scientific">Pectinatus cerevisiiphilus</name>
    <dbReference type="NCBI Taxonomy" id="86956"/>
    <lineage>
        <taxon>Bacteria</taxon>
        <taxon>Bacillati</taxon>
        <taxon>Bacillota</taxon>
        <taxon>Negativicutes</taxon>
        <taxon>Selenomonadales</taxon>
        <taxon>Selenomonadaceae</taxon>
        <taxon>Pectinatus</taxon>
    </lineage>
</organism>
<reference evidence="1 2" key="1">
    <citation type="submission" date="2019-03" db="EMBL/GenBank/DDBJ databases">
        <title>Genomic Encyclopedia of Type Strains, Phase IV (KMG-IV): sequencing the most valuable type-strain genomes for metagenomic binning, comparative biology and taxonomic classification.</title>
        <authorList>
            <person name="Goeker M."/>
        </authorList>
    </citation>
    <scope>NUCLEOTIDE SEQUENCE [LARGE SCALE GENOMIC DNA]</scope>
    <source>
        <strain evidence="1 2">DSM 20467</strain>
    </source>
</reference>
<sequence length="186" mass="20209">MLQLNIRTTNFILGMKADPGKVDPNMPEPTSKGKYEAPKNNLKIIPVSVKINSTAARESLGLYTVSALGKKLASQGAEGLSEGIARRMREGREVRNNGPLTNVLADISRENMMPKQVGLTVSSMPAPQITVTPSKIEGTIDPGISTIEITPGKYTLQYLPAKVNISVKQYASVKMWTTQNNYDAYA</sequence>
<dbReference type="OrthoDB" id="1680451at2"/>
<dbReference type="Proteomes" id="UP000295188">
    <property type="component" value="Unassembled WGS sequence"/>
</dbReference>
<name>A0A4R3K9I1_9FIRM</name>
<proteinExistence type="predicted"/>
<evidence type="ECO:0000313" key="1">
    <source>
        <dbReference type="EMBL" id="TCS79640.1"/>
    </source>
</evidence>
<dbReference type="Pfam" id="PF20074">
    <property type="entry name" value="DUF6470"/>
    <property type="match status" value="1"/>
</dbReference>
<keyword evidence="2" id="KW-1185">Reference proteome</keyword>
<gene>
    <name evidence="1" type="ORF">EDC37_10655</name>
</gene>
<dbReference type="RefSeq" id="WP_132548668.1">
    <property type="nucleotide sequence ID" value="NZ_SMAA01000006.1"/>
</dbReference>
<accession>A0A4R3K9I1</accession>
<dbReference type="EMBL" id="SMAA01000006">
    <property type="protein sequence ID" value="TCS79640.1"/>
    <property type="molecule type" value="Genomic_DNA"/>
</dbReference>
<dbReference type="InterPro" id="IPR045527">
    <property type="entry name" value="DUF6470"/>
</dbReference>